<dbReference type="EMBL" id="MIYV01000014">
    <property type="protein sequence ID" value="OIR12263.1"/>
    <property type="molecule type" value="Genomic_DNA"/>
</dbReference>
<reference evidence="2 3" key="1">
    <citation type="submission" date="2016-08" db="EMBL/GenBank/DDBJ databases">
        <title>New Insights into Marine Group III Euryarchaeota, from dark to light.</title>
        <authorList>
            <person name="Haro-Moreno J.M."/>
            <person name="Rodriguez-Valera F."/>
            <person name="Lopez-Garcia P."/>
            <person name="Moreira D."/>
            <person name="Martin-Cuadrado A.B."/>
        </authorList>
    </citation>
    <scope>NUCLEOTIDE SEQUENCE [LARGE SCALE GENOMIC DNA]</scope>
    <source>
        <strain evidence="2">CG-Epi6</strain>
    </source>
</reference>
<evidence type="ECO:0000259" key="1">
    <source>
        <dbReference type="PROSITE" id="PS51787"/>
    </source>
</evidence>
<dbReference type="Gene3D" id="2.30.130.40">
    <property type="entry name" value="LON domain-like"/>
    <property type="match status" value="1"/>
</dbReference>
<dbReference type="InterPro" id="IPR015947">
    <property type="entry name" value="PUA-like_sf"/>
</dbReference>
<proteinExistence type="predicted"/>
<name>A0A1J5SUV4_9ARCH</name>
<dbReference type="SUPFAM" id="SSF88697">
    <property type="entry name" value="PUA domain-like"/>
    <property type="match status" value="1"/>
</dbReference>
<dbReference type="PROSITE" id="PS51787">
    <property type="entry name" value="LON_N"/>
    <property type="match status" value="1"/>
</dbReference>
<comment type="caution">
    <text evidence="2">The sequence shown here is derived from an EMBL/GenBank/DDBJ whole genome shotgun (WGS) entry which is preliminary data.</text>
</comment>
<organism evidence="2 3">
    <name type="scientific">Marine Group III euryarchaeote CG-Epi6</name>
    <dbReference type="NCBI Taxonomy" id="1889000"/>
    <lineage>
        <taxon>Archaea</taxon>
        <taxon>Methanobacteriati</taxon>
        <taxon>Thermoplasmatota</taxon>
        <taxon>Thermoplasmata</taxon>
        <taxon>Candidatus Thermoprofundales</taxon>
    </lineage>
</organism>
<dbReference type="PANTHER" id="PTHR46732">
    <property type="entry name" value="ATP-DEPENDENT PROTEASE LA (LON) DOMAIN PROTEIN"/>
    <property type="match status" value="1"/>
</dbReference>
<dbReference type="Proteomes" id="UP000183403">
    <property type="component" value="Unassembled WGS sequence"/>
</dbReference>
<feature type="domain" description="Lon N-terminal" evidence="1">
    <location>
        <begin position="3"/>
        <end position="227"/>
    </location>
</feature>
<evidence type="ECO:0000313" key="3">
    <source>
        <dbReference type="Proteomes" id="UP000183403"/>
    </source>
</evidence>
<accession>A0A1J5SUV4</accession>
<protein>
    <recommendedName>
        <fullName evidence="1">Lon N-terminal domain-containing protein</fullName>
    </recommendedName>
</protein>
<dbReference type="PANTHER" id="PTHR46732:SF8">
    <property type="entry name" value="ATP-DEPENDENT PROTEASE LA (LON) DOMAIN PROTEIN"/>
    <property type="match status" value="1"/>
</dbReference>
<gene>
    <name evidence="2" type="ORF">BEU03_02375</name>
</gene>
<evidence type="ECO:0000313" key="2">
    <source>
        <dbReference type="EMBL" id="OIR12263.1"/>
    </source>
</evidence>
<dbReference type="AlphaFoldDB" id="A0A1J5SUV4"/>
<sequence length="227" mass="25823">MSEPIPIFPIDVVLYPNQNVPLKIFEPRYRQMLDDCMSSNRVFGINILDGQKTEGGWACPVKTGTLVYIVKCEDLDLTGSNYYIEILGKKRFSIDRLISPSIEKPVEYFPPDMPSMKTMMQKSSGEALYFQANVTYLDEIQDDVNLKDWNFMLGKLELRIIEIASNMGIEFENFTDFVVSSGLKLESANVQDLYTLTSMCSLSLENQQSVLEANSANEIIQILQKEI</sequence>
<dbReference type="SMART" id="SM00464">
    <property type="entry name" value="LON"/>
    <property type="match status" value="1"/>
</dbReference>
<dbReference type="Pfam" id="PF02190">
    <property type="entry name" value="LON_substr_bdg"/>
    <property type="match status" value="1"/>
</dbReference>
<dbReference type="InterPro" id="IPR003111">
    <property type="entry name" value="Lon_prtase_N"/>
</dbReference>
<dbReference type="InterPro" id="IPR046336">
    <property type="entry name" value="Lon_prtase_N_sf"/>
</dbReference>